<sequence>MLKRIVGGVGGLVIVLVVVALKFGAGWGIGFLGAKADAPDVGKCVTLSGSSTDANADEATCGADGVLYKVVSDNGSCDDTELSYTISVTGKDAADLCLAWDVEAGDCVKINGINDPDEKVACSPATDGSTVVKITAVLDSAGGQCPKGSQGVANKTRDTKLCAVAVS</sequence>
<accession>A0ABP7IWS1</accession>
<evidence type="ECO:0000313" key="2">
    <source>
        <dbReference type="EMBL" id="GAA3828945.1"/>
    </source>
</evidence>
<proteinExistence type="predicted"/>
<comment type="caution">
    <text evidence="2">The sequence shown here is derived from an EMBL/GenBank/DDBJ whole genome shotgun (WGS) entry which is preliminary data.</text>
</comment>
<organism evidence="2 3">
    <name type="scientific">Nocardioides panacisoli</name>
    <dbReference type="NCBI Taxonomy" id="627624"/>
    <lineage>
        <taxon>Bacteria</taxon>
        <taxon>Bacillati</taxon>
        <taxon>Actinomycetota</taxon>
        <taxon>Actinomycetes</taxon>
        <taxon>Propionibacteriales</taxon>
        <taxon>Nocardioidaceae</taxon>
        <taxon>Nocardioides</taxon>
    </lineage>
</organism>
<gene>
    <name evidence="2" type="ORF">GCM10022242_32900</name>
</gene>
<feature type="transmembrane region" description="Helical" evidence="1">
    <location>
        <begin position="12"/>
        <end position="34"/>
    </location>
</feature>
<name>A0ABP7IWS1_9ACTN</name>
<keyword evidence="1" id="KW-0472">Membrane</keyword>
<keyword evidence="3" id="KW-1185">Reference proteome</keyword>
<keyword evidence="1" id="KW-1133">Transmembrane helix</keyword>
<evidence type="ECO:0000256" key="1">
    <source>
        <dbReference type="SAM" id="Phobius"/>
    </source>
</evidence>
<dbReference type="Proteomes" id="UP001501821">
    <property type="component" value="Unassembled WGS sequence"/>
</dbReference>
<evidence type="ECO:0000313" key="3">
    <source>
        <dbReference type="Proteomes" id="UP001501821"/>
    </source>
</evidence>
<keyword evidence="1" id="KW-0812">Transmembrane</keyword>
<dbReference type="EMBL" id="BAABAH010000013">
    <property type="protein sequence ID" value="GAA3828945.1"/>
    <property type="molecule type" value="Genomic_DNA"/>
</dbReference>
<protein>
    <submittedName>
        <fullName evidence="2">Uncharacterized protein</fullName>
    </submittedName>
</protein>
<dbReference type="RefSeq" id="WP_344777434.1">
    <property type="nucleotide sequence ID" value="NZ_BAABAH010000013.1"/>
</dbReference>
<reference evidence="3" key="1">
    <citation type="journal article" date="2019" name="Int. J. Syst. Evol. Microbiol.">
        <title>The Global Catalogue of Microorganisms (GCM) 10K type strain sequencing project: providing services to taxonomists for standard genome sequencing and annotation.</title>
        <authorList>
            <consortium name="The Broad Institute Genomics Platform"/>
            <consortium name="The Broad Institute Genome Sequencing Center for Infectious Disease"/>
            <person name="Wu L."/>
            <person name="Ma J."/>
        </authorList>
    </citation>
    <scope>NUCLEOTIDE SEQUENCE [LARGE SCALE GENOMIC DNA]</scope>
    <source>
        <strain evidence="3">JCM 16953</strain>
    </source>
</reference>